<evidence type="ECO:0000313" key="3">
    <source>
        <dbReference type="Proteomes" id="UP001353858"/>
    </source>
</evidence>
<reference evidence="3" key="1">
    <citation type="submission" date="2023-01" db="EMBL/GenBank/DDBJ databases">
        <title>Key to firefly adult light organ development and bioluminescence: homeobox transcription factors regulate luciferase expression and transportation to peroxisome.</title>
        <authorList>
            <person name="Fu X."/>
        </authorList>
    </citation>
    <scope>NUCLEOTIDE SEQUENCE [LARGE SCALE GENOMIC DNA]</scope>
</reference>
<dbReference type="AlphaFoldDB" id="A0AAN7SNQ3"/>
<evidence type="ECO:0000313" key="2">
    <source>
        <dbReference type="EMBL" id="KAK4874035.1"/>
    </source>
</evidence>
<dbReference type="EMBL" id="JARPUR010000006">
    <property type="protein sequence ID" value="KAK4874035.1"/>
    <property type="molecule type" value="Genomic_DNA"/>
</dbReference>
<feature type="chain" id="PRO_5042863457" description="Protein sleepless" evidence="1">
    <location>
        <begin position="24"/>
        <end position="138"/>
    </location>
</feature>
<accession>A0AAN7SNQ3</accession>
<protein>
    <recommendedName>
        <fullName evidence="4">Protein sleepless</fullName>
    </recommendedName>
</protein>
<feature type="signal peptide" evidence="1">
    <location>
        <begin position="1"/>
        <end position="23"/>
    </location>
</feature>
<keyword evidence="3" id="KW-1185">Reference proteome</keyword>
<proteinExistence type="predicted"/>
<organism evidence="2 3">
    <name type="scientific">Aquatica leii</name>
    <dbReference type="NCBI Taxonomy" id="1421715"/>
    <lineage>
        <taxon>Eukaryota</taxon>
        <taxon>Metazoa</taxon>
        <taxon>Ecdysozoa</taxon>
        <taxon>Arthropoda</taxon>
        <taxon>Hexapoda</taxon>
        <taxon>Insecta</taxon>
        <taxon>Pterygota</taxon>
        <taxon>Neoptera</taxon>
        <taxon>Endopterygota</taxon>
        <taxon>Coleoptera</taxon>
        <taxon>Polyphaga</taxon>
        <taxon>Elateriformia</taxon>
        <taxon>Elateroidea</taxon>
        <taxon>Lampyridae</taxon>
        <taxon>Luciolinae</taxon>
        <taxon>Aquatica</taxon>
    </lineage>
</organism>
<evidence type="ECO:0008006" key="4">
    <source>
        <dbReference type="Google" id="ProtNLM"/>
    </source>
</evidence>
<keyword evidence="1" id="KW-0732">Signal</keyword>
<comment type="caution">
    <text evidence="2">The sequence shown here is derived from an EMBL/GenBank/DDBJ whole genome shotgun (WGS) entry which is preliminary data.</text>
</comment>
<sequence>MDSSARGLFLIFSIFGFLQIGSCYQCYSCAGAPFEMPTIPNMPSEIKTISSACADPIRTNELQSAKVECNDGMSTCSKIEIKIGDVEVVMRGCLPPQTCTVFKDCTTCTGNLCNSSSGVYPSLLFISVISLIIAKLNL</sequence>
<evidence type="ECO:0000256" key="1">
    <source>
        <dbReference type="SAM" id="SignalP"/>
    </source>
</evidence>
<gene>
    <name evidence="2" type="ORF">RN001_013395</name>
</gene>
<name>A0AAN7SNQ3_9COLE</name>
<dbReference type="Proteomes" id="UP001353858">
    <property type="component" value="Unassembled WGS sequence"/>
</dbReference>